<accession>A0A0P9BZV7</accession>
<reference evidence="4 5" key="1">
    <citation type="journal article" date="2007" name="Nature">
        <title>Evolution of genes and genomes on the Drosophila phylogeny.</title>
        <authorList>
            <consortium name="Drosophila 12 Genomes Consortium"/>
            <person name="Clark A.G."/>
            <person name="Eisen M.B."/>
            <person name="Smith D.R."/>
            <person name="Bergman C.M."/>
            <person name="Oliver B."/>
            <person name="Markow T.A."/>
            <person name="Kaufman T.C."/>
            <person name="Kellis M."/>
            <person name="Gelbart W."/>
            <person name="Iyer V.N."/>
            <person name="Pollard D.A."/>
            <person name="Sackton T.B."/>
            <person name="Larracuente A.M."/>
            <person name="Singh N.D."/>
            <person name="Abad J.P."/>
            <person name="Abt D.N."/>
            <person name="Adryan B."/>
            <person name="Aguade M."/>
            <person name="Akashi H."/>
            <person name="Anderson W.W."/>
            <person name="Aquadro C.F."/>
            <person name="Ardell D.H."/>
            <person name="Arguello R."/>
            <person name="Artieri C.G."/>
            <person name="Barbash D.A."/>
            <person name="Barker D."/>
            <person name="Barsanti P."/>
            <person name="Batterham P."/>
            <person name="Batzoglou S."/>
            <person name="Begun D."/>
            <person name="Bhutkar A."/>
            <person name="Blanco E."/>
            <person name="Bosak S.A."/>
            <person name="Bradley R.K."/>
            <person name="Brand A.D."/>
            <person name="Brent M.R."/>
            <person name="Brooks A.N."/>
            <person name="Brown R.H."/>
            <person name="Butlin R.K."/>
            <person name="Caggese C."/>
            <person name="Calvi B.R."/>
            <person name="Bernardo de Carvalho A."/>
            <person name="Caspi A."/>
            <person name="Castrezana S."/>
            <person name="Celniker S.E."/>
            <person name="Chang J.L."/>
            <person name="Chapple C."/>
            <person name="Chatterji S."/>
            <person name="Chinwalla A."/>
            <person name="Civetta A."/>
            <person name="Clifton S.W."/>
            <person name="Comeron J.M."/>
            <person name="Costello J.C."/>
            <person name="Coyne J.A."/>
            <person name="Daub J."/>
            <person name="David R.G."/>
            <person name="Delcher A.L."/>
            <person name="Delehaunty K."/>
            <person name="Do C.B."/>
            <person name="Ebling H."/>
            <person name="Edwards K."/>
            <person name="Eickbush T."/>
            <person name="Evans J.D."/>
            <person name="Filipski A."/>
            <person name="Findeiss S."/>
            <person name="Freyhult E."/>
            <person name="Fulton L."/>
            <person name="Fulton R."/>
            <person name="Garcia A.C."/>
            <person name="Gardiner A."/>
            <person name="Garfield D.A."/>
            <person name="Garvin B.E."/>
            <person name="Gibson G."/>
            <person name="Gilbert D."/>
            <person name="Gnerre S."/>
            <person name="Godfrey J."/>
            <person name="Good R."/>
            <person name="Gotea V."/>
            <person name="Gravely B."/>
            <person name="Greenberg A.J."/>
            <person name="Griffiths-Jones S."/>
            <person name="Gross S."/>
            <person name="Guigo R."/>
            <person name="Gustafson E.A."/>
            <person name="Haerty W."/>
            <person name="Hahn M.W."/>
            <person name="Halligan D.L."/>
            <person name="Halpern A.L."/>
            <person name="Halter G.M."/>
            <person name="Han M.V."/>
            <person name="Heger A."/>
            <person name="Hillier L."/>
            <person name="Hinrichs A.S."/>
            <person name="Holmes I."/>
            <person name="Hoskins R.A."/>
            <person name="Hubisz M.J."/>
            <person name="Hultmark D."/>
            <person name="Huntley M.A."/>
            <person name="Jaffe D.B."/>
            <person name="Jagadeeshan S."/>
            <person name="Jeck W.R."/>
            <person name="Johnson J."/>
            <person name="Jones C.D."/>
            <person name="Jordan W.C."/>
            <person name="Karpen G.H."/>
            <person name="Kataoka E."/>
            <person name="Keightley P.D."/>
            <person name="Kheradpour P."/>
            <person name="Kirkness E.F."/>
            <person name="Koerich L.B."/>
            <person name="Kristiansen K."/>
            <person name="Kudrna D."/>
            <person name="Kulathinal R.J."/>
            <person name="Kumar S."/>
            <person name="Kwok R."/>
            <person name="Lander E."/>
            <person name="Langley C.H."/>
            <person name="Lapoint R."/>
            <person name="Lazzaro B.P."/>
            <person name="Lee S.J."/>
            <person name="Levesque L."/>
            <person name="Li R."/>
            <person name="Lin C.F."/>
            <person name="Lin M.F."/>
            <person name="Lindblad-Toh K."/>
            <person name="Llopart A."/>
            <person name="Long M."/>
            <person name="Low L."/>
            <person name="Lozovsky E."/>
            <person name="Lu J."/>
            <person name="Luo M."/>
            <person name="Machado C.A."/>
            <person name="Makalowski W."/>
            <person name="Marzo M."/>
            <person name="Matsuda M."/>
            <person name="Matzkin L."/>
            <person name="McAllister B."/>
            <person name="McBride C.S."/>
            <person name="McKernan B."/>
            <person name="McKernan K."/>
            <person name="Mendez-Lago M."/>
            <person name="Minx P."/>
            <person name="Mollenhauer M.U."/>
            <person name="Montooth K."/>
            <person name="Mount S.M."/>
            <person name="Mu X."/>
            <person name="Myers E."/>
            <person name="Negre B."/>
            <person name="Newfeld S."/>
            <person name="Nielsen R."/>
            <person name="Noor M.A."/>
            <person name="O'Grady P."/>
            <person name="Pachter L."/>
            <person name="Papaceit M."/>
            <person name="Parisi M.J."/>
            <person name="Parisi M."/>
            <person name="Parts L."/>
            <person name="Pedersen J.S."/>
            <person name="Pesole G."/>
            <person name="Phillippy A.M."/>
            <person name="Ponting C.P."/>
            <person name="Pop M."/>
            <person name="Porcelli D."/>
            <person name="Powell J.R."/>
            <person name="Prohaska S."/>
            <person name="Pruitt K."/>
            <person name="Puig M."/>
            <person name="Quesneville H."/>
            <person name="Ram K.R."/>
            <person name="Rand D."/>
            <person name="Rasmussen M.D."/>
            <person name="Reed L.K."/>
            <person name="Reenan R."/>
            <person name="Reily A."/>
            <person name="Remington K.A."/>
            <person name="Rieger T.T."/>
            <person name="Ritchie M.G."/>
            <person name="Robin C."/>
            <person name="Rogers Y.H."/>
            <person name="Rohde C."/>
            <person name="Rozas J."/>
            <person name="Rubenfield M.J."/>
            <person name="Ruiz A."/>
            <person name="Russo S."/>
            <person name="Salzberg S.L."/>
            <person name="Sanchez-Gracia A."/>
            <person name="Saranga D.J."/>
            <person name="Sato H."/>
            <person name="Schaeffer S.W."/>
            <person name="Schatz M.C."/>
            <person name="Schlenke T."/>
            <person name="Schwartz R."/>
            <person name="Segarra C."/>
            <person name="Singh R.S."/>
            <person name="Sirot L."/>
            <person name="Sirota M."/>
            <person name="Sisneros N.B."/>
            <person name="Smith C.D."/>
            <person name="Smith T.F."/>
            <person name="Spieth J."/>
            <person name="Stage D.E."/>
            <person name="Stark A."/>
            <person name="Stephan W."/>
            <person name="Strausberg R.L."/>
            <person name="Strempel S."/>
            <person name="Sturgill D."/>
            <person name="Sutton G."/>
            <person name="Sutton G.G."/>
            <person name="Tao W."/>
            <person name="Teichmann S."/>
            <person name="Tobari Y.N."/>
            <person name="Tomimura Y."/>
            <person name="Tsolas J.M."/>
            <person name="Valente V.L."/>
            <person name="Venter E."/>
            <person name="Venter J.C."/>
            <person name="Vicario S."/>
            <person name="Vieira F.G."/>
            <person name="Vilella A.J."/>
            <person name="Villasante A."/>
            <person name="Walenz B."/>
            <person name="Wang J."/>
            <person name="Wasserman M."/>
            <person name="Watts T."/>
            <person name="Wilson D."/>
            <person name="Wilson R.K."/>
            <person name="Wing R.A."/>
            <person name="Wolfner M.F."/>
            <person name="Wong A."/>
            <person name="Wong G.K."/>
            <person name="Wu C.I."/>
            <person name="Wu G."/>
            <person name="Yamamoto D."/>
            <person name="Yang H.P."/>
            <person name="Yang S.P."/>
            <person name="Yorke J.A."/>
            <person name="Yoshida K."/>
            <person name="Zdobnov E."/>
            <person name="Zhang P."/>
            <person name="Zhang Y."/>
            <person name="Zimin A.V."/>
            <person name="Baldwin J."/>
            <person name="Abdouelleil A."/>
            <person name="Abdulkadir J."/>
            <person name="Abebe A."/>
            <person name="Abera B."/>
            <person name="Abreu J."/>
            <person name="Acer S.C."/>
            <person name="Aftuck L."/>
            <person name="Alexander A."/>
            <person name="An P."/>
            <person name="Anderson E."/>
            <person name="Anderson S."/>
            <person name="Arachi H."/>
            <person name="Azer M."/>
            <person name="Bachantsang P."/>
            <person name="Barry A."/>
            <person name="Bayul T."/>
            <person name="Berlin A."/>
            <person name="Bessette D."/>
            <person name="Bloom T."/>
            <person name="Blye J."/>
            <person name="Boguslavskiy L."/>
            <person name="Bonnet C."/>
            <person name="Boukhgalter B."/>
            <person name="Bourzgui I."/>
            <person name="Brown A."/>
            <person name="Cahill P."/>
            <person name="Channer S."/>
            <person name="Cheshatsang Y."/>
            <person name="Chuda L."/>
            <person name="Citroen M."/>
            <person name="Collymore A."/>
            <person name="Cooke P."/>
            <person name="Costello M."/>
            <person name="D'Aco K."/>
            <person name="Daza R."/>
            <person name="De Haan G."/>
            <person name="DeGray S."/>
            <person name="DeMaso C."/>
            <person name="Dhargay N."/>
            <person name="Dooley K."/>
            <person name="Dooley E."/>
            <person name="Doricent M."/>
            <person name="Dorje P."/>
            <person name="Dorjee K."/>
            <person name="Dupes A."/>
            <person name="Elong R."/>
            <person name="Falk J."/>
            <person name="Farina A."/>
            <person name="Faro S."/>
            <person name="Ferguson D."/>
            <person name="Fisher S."/>
            <person name="Foley C.D."/>
            <person name="Franke A."/>
            <person name="Friedrich D."/>
            <person name="Gadbois L."/>
            <person name="Gearin G."/>
            <person name="Gearin C.R."/>
            <person name="Giannoukos G."/>
            <person name="Goode T."/>
            <person name="Graham J."/>
            <person name="Grandbois E."/>
            <person name="Grewal S."/>
            <person name="Gyaltsen K."/>
            <person name="Hafez N."/>
            <person name="Hagos B."/>
            <person name="Hall J."/>
            <person name="Henson C."/>
            <person name="Hollinger A."/>
            <person name="Honan T."/>
            <person name="Huard M.D."/>
            <person name="Hughes L."/>
            <person name="Hurhula B."/>
            <person name="Husby M.E."/>
            <person name="Kamat A."/>
            <person name="Kanga B."/>
            <person name="Kashin S."/>
            <person name="Khazanovich D."/>
            <person name="Kisner P."/>
            <person name="Lance K."/>
            <person name="Lara M."/>
            <person name="Lee W."/>
            <person name="Lennon N."/>
            <person name="Letendre F."/>
            <person name="LeVine R."/>
            <person name="Lipovsky A."/>
            <person name="Liu X."/>
            <person name="Liu J."/>
            <person name="Liu S."/>
            <person name="Lokyitsang T."/>
            <person name="Lokyitsang Y."/>
            <person name="Lubonja R."/>
            <person name="Lui A."/>
            <person name="MacDonald P."/>
            <person name="Magnisalis V."/>
            <person name="Maru K."/>
            <person name="Matthews C."/>
            <person name="McCusker W."/>
            <person name="McDonough S."/>
            <person name="Mehta T."/>
            <person name="Meldrim J."/>
            <person name="Meneus L."/>
            <person name="Mihai O."/>
            <person name="Mihalev A."/>
            <person name="Mihova T."/>
            <person name="Mittelman R."/>
            <person name="Mlenga V."/>
            <person name="Montmayeur A."/>
            <person name="Mulrain L."/>
            <person name="Navidi A."/>
            <person name="Naylor J."/>
            <person name="Negash T."/>
            <person name="Nguyen T."/>
            <person name="Nguyen N."/>
            <person name="Nicol R."/>
            <person name="Norbu C."/>
            <person name="Norbu N."/>
            <person name="Novod N."/>
            <person name="O'Neill B."/>
            <person name="Osman S."/>
            <person name="Markiewicz E."/>
            <person name="Oyono O.L."/>
            <person name="Patti C."/>
            <person name="Phunkhang P."/>
            <person name="Pierre F."/>
            <person name="Priest M."/>
            <person name="Raghuraman S."/>
            <person name="Rege F."/>
            <person name="Reyes R."/>
            <person name="Rise C."/>
            <person name="Rogov P."/>
            <person name="Ross K."/>
            <person name="Ryan E."/>
            <person name="Settipalli S."/>
            <person name="Shea T."/>
            <person name="Sherpa N."/>
            <person name="Shi L."/>
            <person name="Shih D."/>
            <person name="Sparrow T."/>
            <person name="Spaulding J."/>
            <person name="Stalker J."/>
            <person name="Stange-Thomann N."/>
            <person name="Stavropoulos S."/>
            <person name="Stone C."/>
            <person name="Strader C."/>
            <person name="Tesfaye S."/>
            <person name="Thomson T."/>
            <person name="Thoulutsang Y."/>
            <person name="Thoulutsang D."/>
            <person name="Topham K."/>
            <person name="Topping I."/>
            <person name="Tsamla T."/>
            <person name="Vassiliev H."/>
            <person name="Vo A."/>
            <person name="Wangchuk T."/>
            <person name="Wangdi T."/>
            <person name="Weiand M."/>
            <person name="Wilkinson J."/>
            <person name="Wilson A."/>
            <person name="Yadav S."/>
            <person name="Young G."/>
            <person name="Yu Q."/>
            <person name="Zembek L."/>
            <person name="Zhong D."/>
            <person name="Zimmer A."/>
            <person name="Zwirko Z."/>
            <person name="Jaffe D.B."/>
            <person name="Alvarez P."/>
            <person name="Brockman W."/>
            <person name="Butler J."/>
            <person name="Chin C."/>
            <person name="Gnerre S."/>
            <person name="Grabherr M."/>
            <person name="Kleber M."/>
            <person name="Mauceli E."/>
            <person name="MacCallum I."/>
        </authorList>
    </citation>
    <scope>NUCLEOTIDE SEQUENCE [LARGE SCALE GENOMIC DNA]</scope>
    <source>
        <strain evidence="5">Tucson 14024-0371.13</strain>
    </source>
</reference>
<evidence type="ECO:0000313" key="5">
    <source>
        <dbReference type="Proteomes" id="UP000007801"/>
    </source>
</evidence>
<evidence type="ECO:0000313" key="4">
    <source>
        <dbReference type="EMBL" id="KPU76834.1"/>
    </source>
</evidence>
<keyword evidence="2" id="KW-0722">Serine protease inhibitor</keyword>
<keyword evidence="5" id="KW-1185">Reference proteome</keyword>
<name>A0A0P9BZV7_DROAN</name>
<dbReference type="GO" id="GO:0004867">
    <property type="term" value="F:serine-type endopeptidase inhibitor activity"/>
    <property type="evidence" value="ECO:0007669"/>
    <property type="project" value="UniProtKB-KW"/>
</dbReference>
<sequence>MKFASSEEIIRILYPKIRGNSSDLPPRPQILPLQQTAIKELTAVLVHPSIPINVFFEIEADDVSALLLKTTFEKENLEKLDKIAEKSLDMPRPMNTRGDQGSLPDLEKALKTVDLRKIRRRLRIRMLHLCLPKITMFSSFNLKESLIQAGVKRVFDSSIVDAPRYAERVDQKQERLPLDNIRVSTHFLMEEDGITFAHYPAKNVTYEYVPGDIKEIDLEGVVNISMKSWNNLRKLTKVFYGHLHQLSLDSIITAIQSPSGLLSGNVKMFTFSSVCFSDTLVGPLLVHRATSARRGAASGGFLIEV</sequence>
<dbReference type="Proteomes" id="UP000007801">
    <property type="component" value="Unassembled WGS sequence"/>
</dbReference>
<dbReference type="OrthoDB" id="7844628at2759"/>
<dbReference type="Pfam" id="PF00079">
    <property type="entry name" value="Serpin"/>
    <property type="match status" value="1"/>
</dbReference>
<dbReference type="SUPFAM" id="SSF56574">
    <property type="entry name" value="Serpins"/>
    <property type="match status" value="1"/>
</dbReference>
<dbReference type="EMBL" id="CH902619">
    <property type="protein sequence ID" value="KPU76834.1"/>
    <property type="molecule type" value="Genomic_DNA"/>
</dbReference>
<dbReference type="AlphaFoldDB" id="A0A0P9BZV7"/>
<dbReference type="InParanoid" id="A0A0P9BZV7"/>
<evidence type="ECO:0000259" key="3">
    <source>
        <dbReference type="Pfam" id="PF00079"/>
    </source>
</evidence>
<proteinExistence type="predicted"/>
<dbReference type="InterPro" id="IPR023796">
    <property type="entry name" value="Serpin_dom"/>
</dbReference>
<dbReference type="InterPro" id="IPR042185">
    <property type="entry name" value="Serpin_sf_2"/>
</dbReference>
<protein>
    <recommendedName>
        <fullName evidence="3">Serpin domain-containing protein</fullName>
    </recommendedName>
</protein>
<evidence type="ECO:0000256" key="2">
    <source>
        <dbReference type="ARBA" id="ARBA00022900"/>
    </source>
</evidence>
<dbReference type="InterPro" id="IPR042178">
    <property type="entry name" value="Serpin_sf_1"/>
</dbReference>
<evidence type="ECO:0000256" key="1">
    <source>
        <dbReference type="ARBA" id="ARBA00022690"/>
    </source>
</evidence>
<dbReference type="Gene3D" id="3.30.497.10">
    <property type="entry name" value="Antithrombin, subunit I, domain 2"/>
    <property type="match status" value="1"/>
</dbReference>
<keyword evidence="1" id="KW-0646">Protease inhibitor</keyword>
<organism evidence="4 5">
    <name type="scientific">Drosophila ananassae</name>
    <name type="common">Fruit fly</name>
    <dbReference type="NCBI Taxonomy" id="7217"/>
    <lineage>
        <taxon>Eukaryota</taxon>
        <taxon>Metazoa</taxon>
        <taxon>Ecdysozoa</taxon>
        <taxon>Arthropoda</taxon>
        <taxon>Hexapoda</taxon>
        <taxon>Insecta</taxon>
        <taxon>Pterygota</taxon>
        <taxon>Neoptera</taxon>
        <taxon>Endopterygota</taxon>
        <taxon>Diptera</taxon>
        <taxon>Brachycera</taxon>
        <taxon>Muscomorpha</taxon>
        <taxon>Ephydroidea</taxon>
        <taxon>Drosophilidae</taxon>
        <taxon>Drosophila</taxon>
        <taxon>Sophophora</taxon>
    </lineage>
</organism>
<feature type="domain" description="Serpin" evidence="3">
    <location>
        <begin position="100"/>
        <end position="200"/>
    </location>
</feature>
<dbReference type="Gene3D" id="2.30.39.10">
    <property type="entry name" value="Alpha-1-antitrypsin, domain 1"/>
    <property type="match status" value="1"/>
</dbReference>
<gene>
    <name evidence="4" type="primary">Dana\GF26686</name>
    <name evidence="4" type="ORF">GF26686</name>
</gene>
<dbReference type="InterPro" id="IPR036186">
    <property type="entry name" value="Serpin_sf"/>
</dbReference>